<name>A0AAE1E666_9GAST</name>
<comment type="caution">
    <text evidence="1">The sequence shown here is derived from an EMBL/GenBank/DDBJ whole genome shotgun (WGS) entry which is preliminary data.</text>
</comment>
<dbReference type="EMBL" id="JAWDGP010001084">
    <property type="protein sequence ID" value="KAK3795015.1"/>
    <property type="molecule type" value="Genomic_DNA"/>
</dbReference>
<organism evidence="1 2">
    <name type="scientific">Elysia crispata</name>
    <name type="common">lettuce slug</name>
    <dbReference type="NCBI Taxonomy" id="231223"/>
    <lineage>
        <taxon>Eukaryota</taxon>
        <taxon>Metazoa</taxon>
        <taxon>Spiralia</taxon>
        <taxon>Lophotrochozoa</taxon>
        <taxon>Mollusca</taxon>
        <taxon>Gastropoda</taxon>
        <taxon>Heterobranchia</taxon>
        <taxon>Euthyneura</taxon>
        <taxon>Panpulmonata</taxon>
        <taxon>Sacoglossa</taxon>
        <taxon>Placobranchoidea</taxon>
        <taxon>Plakobranchidae</taxon>
        <taxon>Elysia</taxon>
    </lineage>
</organism>
<dbReference type="AlphaFoldDB" id="A0AAE1E666"/>
<reference evidence="1" key="1">
    <citation type="journal article" date="2023" name="G3 (Bethesda)">
        <title>A reference genome for the long-term kleptoplast-retaining sea slug Elysia crispata morphotype clarki.</title>
        <authorList>
            <person name="Eastman K.E."/>
            <person name="Pendleton A.L."/>
            <person name="Shaikh M.A."/>
            <person name="Suttiyut T."/>
            <person name="Ogas R."/>
            <person name="Tomko P."/>
            <person name="Gavelis G."/>
            <person name="Widhalm J.R."/>
            <person name="Wisecaver J.H."/>
        </authorList>
    </citation>
    <scope>NUCLEOTIDE SEQUENCE</scope>
    <source>
        <strain evidence="1">ECLA1</strain>
    </source>
</reference>
<dbReference type="Proteomes" id="UP001283361">
    <property type="component" value="Unassembled WGS sequence"/>
</dbReference>
<gene>
    <name evidence="1" type="ORF">RRG08_019780</name>
</gene>
<protein>
    <submittedName>
        <fullName evidence="1">Uncharacterized protein</fullName>
    </submittedName>
</protein>
<evidence type="ECO:0000313" key="2">
    <source>
        <dbReference type="Proteomes" id="UP001283361"/>
    </source>
</evidence>
<proteinExistence type="predicted"/>
<evidence type="ECO:0000313" key="1">
    <source>
        <dbReference type="EMBL" id="KAK3795015.1"/>
    </source>
</evidence>
<accession>A0AAE1E666</accession>
<sequence>MWTASTARCQEVHGSLCGNHSINSEGASLSTQSCPKARTVLKNSSCPLSFNSQLVVSNYSERQGNFCRLEAMRPCPQHDLMKELYATTLFLLSGI</sequence>
<keyword evidence="2" id="KW-1185">Reference proteome</keyword>